<gene>
    <name evidence="8" type="primary">ftsX</name>
    <name evidence="8" type="ORF">SP5_063_00190</name>
</gene>
<evidence type="ECO:0000256" key="1">
    <source>
        <dbReference type="ARBA" id="ARBA00004651"/>
    </source>
</evidence>
<dbReference type="InterPro" id="IPR003838">
    <property type="entry name" value="ABC3_permease_C"/>
</dbReference>
<feature type="domain" description="ABC3 transporter permease C-terminal" evidence="7">
    <location>
        <begin position="176"/>
        <end position="296"/>
    </location>
</feature>
<sequence length="299" mass="30688">MKQGRKSRATGAEARALDDGGGAHVMSWVIAIMLFLTLLAGAAGLATARAAGALDRQMAGRLTVQIVEGEAQRRDAAAAQVLGVLRAQPDVALATPVAQADLARMLQPWLGSDAEAAGLPVPALIDVDLTSDDAAAIARVRKAVTRASAAARVDAHATWLGPVGRLLDTAAWLAGAIILLMLVATTAVVMLAARAGLEAHRGTIEVIHMLGATDRQVARLFQRRIALDAGIGAVAGGVMAGAAILLIAGQVGALDSELLGGMRLGMGDMAMLIALPFGFVVLAVGAARLAVLRQMRRML</sequence>
<keyword evidence="8" id="KW-0131">Cell cycle</keyword>
<dbReference type="PANTHER" id="PTHR47755">
    <property type="entry name" value="CELL DIVISION PROTEIN FTSX"/>
    <property type="match status" value="1"/>
</dbReference>
<keyword evidence="2" id="KW-1003">Cell membrane</keyword>
<keyword evidence="4 6" id="KW-1133">Transmembrane helix</keyword>
<evidence type="ECO:0000259" key="7">
    <source>
        <dbReference type="Pfam" id="PF02687"/>
    </source>
</evidence>
<comment type="subcellular location">
    <subcellularLocation>
        <location evidence="1">Cell membrane</location>
        <topology evidence="1">Multi-pass membrane protein</topology>
    </subcellularLocation>
</comment>
<protein>
    <submittedName>
        <fullName evidence="8">Cell division protein FtsX</fullName>
    </submittedName>
</protein>
<dbReference type="PANTHER" id="PTHR47755:SF1">
    <property type="entry name" value="CELL DIVISION PROTEIN FTSX"/>
    <property type="match status" value="1"/>
</dbReference>
<dbReference type="RefSeq" id="WP_052811502.1">
    <property type="nucleotide sequence ID" value="NZ_BBPI01000063.1"/>
</dbReference>
<dbReference type="AlphaFoldDB" id="A0A0A1W8K2"/>
<feature type="transmembrane region" description="Helical" evidence="6">
    <location>
        <begin position="225"/>
        <end position="249"/>
    </location>
</feature>
<dbReference type="Proteomes" id="UP000032305">
    <property type="component" value="Unassembled WGS sequence"/>
</dbReference>
<dbReference type="GO" id="GO:0005886">
    <property type="term" value="C:plasma membrane"/>
    <property type="evidence" value="ECO:0007669"/>
    <property type="project" value="UniProtKB-SubCell"/>
</dbReference>
<evidence type="ECO:0000313" key="9">
    <source>
        <dbReference type="Proteomes" id="UP000032305"/>
    </source>
</evidence>
<organism evidence="8 9">
    <name type="scientific">Sphingomonas parapaucimobilis NBRC 15100</name>
    <dbReference type="NCBI Taxonomy" id="1219049"/>
    <lineage>
        <taxon>Bacteria</taxon>
        <taxon>Pseudomonadati</taxon>
        <taxon>Pseudomonadota</taxon>
        <taxon>Alphaproteobacteria</taxon>
        <taxon>Sphingomonadales</taxon>
        <taxon>Sphingomonadaceae</taxon>
        <taxon>Sphingomonas</taxon>
    </lineage>
</organism>
<evidence type="ECO:0000313" key="8">
    <source>
        <dbReference type="EMBL" id="GAM01446.1"/>
    </source>
</evidence>
<evidence type="ECO:0000256" key="6">
    <source>
        <dbReference type="SAM" id="Phobius"/>
    </source>
</evidence>
<accession>A0A0A1W8K2</accession>
<dbReference type="eggNOG" id="COG2177">
    <property type="taxonomic scope" value="Bacteria"/>
</dbReference>
<evidence type="ECO:0000256" key="3">
    <source>
        <dbReference type="ARBA" id="ARBA00022692"/>
    </source>
</evidence>
<proteinExistence type="predicted"/>
<keyword evidence="8" id="KW-0132">Cell division</keyword>
<feature type="transmembrane region" description="Helical" evidence="6">
    <location>
        <begin position="25"/>
        <end position="48"/>
    </location>
</feature>
<dbReference type="Pfam" id="PF02687">
    <property type="entry name" value="FtsX"/>
    <property type="match status" value="1"/>
</dbReference>
<keyword evidence="5 6" id="KW-0472">Membrane</keyword>
<keyword evidence="3 6" id="KW-0812">Transmembrane</keyword>
<evidence type="ECO:0000256" key="4">
    <source>
        <dbReference type="ARBA" id="ARBA00022989"/>
    </source>
</evidence>
<keyword evidence="9" id="KW-1185">Reference proteome</keyword>
<reference evidence="8 9" key="1">
    <citation type="submission" date="2014-11" db="EMBL/GenBank/DDBJ databases">
        <title>Whole genome shotgun sequence of Sphingomonas parapaucimobilis NBRC 15100.</title>
        <authorList>
            <person name="Katano-Makiyama Y."/>
            <person name="Hosoyama A."/>
            <person name="Hashimoto M."/>
            <person name="Hosoyama Y."/>
            <person name="Noguchi M."/>
            <person name="Numata M."/>
            <person name="Tsuchikane K."/>
            <person name="Hirakata S."/>
            <person name="Uohara A."/>
            <person name="Shimodaira J."/>
            <person name="Ohji S."/>
            <person name="Ichikawa N."/>
            <person name="Kimura A."/>
            <person name="Yamazoe A."/>
            <person name="Fujita N."/>
        </authorList>
    </citation>
    <scope>NUCLEOTIDE SEQUENCE [LARGE SCALE GENOMIC DNA]</scope>
    <source>
        <strain evidence="8 9">NBRC 15100</strain>
    </source>
</reference>
<dbReference type="InterPro" id="IPR004513">
    <property type="entry name" value="FtsX"/>
</dbReference>
<dbReference type="GO" id="GO:0051301">
    <property type="term" value="P:cell division"/>
    <property type="evidence" value="ECO:0007669"/>
    <property type="project" value="UniProtKB-KW"/>
</dbReference>
<name>A0A0A1W8K2_9SPHN</name>
<feature type="transmembrane region" description="Helical" evidence="6">
    <location>
        <begin position="269"/>
        <end position="291"/>
    </location>
</feature>
<dbReference type="EMBL" id="BBPI01000063">
    <property type="protein sequence ID" value="GAM01446.1"/>
    <property type="molecule type" value="Genomic_DNA"/>
</dbReference>
<comment type="caution">
    <text evidence="8">The sequence shown here is derived from an EMBL/GenBank/DDBJ whole genome shotgun (WGS) entry which is preliminary data.</text>
</comment>
<dbReference type="OrthoDB" id="8478373at2"/>
<feature type="transmembrane region" description="Helical" evidence="6">
    <location>
        <begin position="170"/>
        <end position="193"/>
    </location>
</feature>
<evidence type="ECO:0000256" key="2">
    <source>
        <dbReference type="ARBA" id="ARBA00022475"/>
    </source>
</evidence>
<dbReference type="GO" id="GO:0032153">
    <property type="term" value="C:cell division site"/>
    <property type="evidence" value="ECO:0007669"/>
    <property type="project" value="TreeGrafter"/>
</dbReference>
<evidence type="ECO:0000256" key="5">
    <source>
        <dbReference type="ARBA" id="ARBA00023136"/>
    </source>
</evidence>